<sequence length="117" mass="12983">MSDSDDLDNDVASNQPKRPKLVCSSDEEQETIINKFPLLPPSLQKLPSNLNLINKKRQRIDLEIDPESQTKVPSSQSYLLQHNTSNSCTSKSLDDIDSTPTVSQDGGSFSSCLWHPP</sequence>
<feature type="region of interest" description="Disordered" evidence="1">
    <location>
        <begin position="64"/>
        <end position="117"/>
    </location>
</feature>
<accession>A0ABM4BAC6</accession>
<gene>
    <name evidence="3" type="primary">LOC136076319</name>
</gene>
<feature type="compositionally biased region" description="Polar residues" evidence="1">
    <location>
        <begin position="98"/>
        <end position="111"/>
    </location>
</feature>
<dbReference type="GeneID" id="136076319"/>
<feature type="compositionally biased region" description="Polar residues" evidence="1">
    <location>
        <begin position="67"/>
        <end position="91"/>
    </location>
</feature>
<proteinExistence type="predicted"/>
<name>A0ABM4BAC6_HYDVU</name>
<reference evidence="2" key="1">
    <citation type="submission" date="2025-05" db="UniProtKB">
        <authorList>
            <consortium name="RefSeq"/>
        </authorList>
    </citation>
    <scope>NUCLEOTIDE SEQUENCE [LARGE SCALE GENOMIC DNA]</scope>
</reference>
<dbReference type="Proteomes" id="UP001652625">
    <property type="component" value="Chromosome 02"/>
</dbReference>
<feature type="region of interest" description="Disordered" evidence="1">
    <location>
        <begin position="1"/>
        <end position="26"/>
    </location>
</feature>
<evidence type="ECO:0000313" key="3">
    <source>
        <dbReference type="RefSeq" id="XP_065645862.1"/>
    </source>
</evidence>
<protein>
    <submittedName>
        <fullName evidence="3">Uncharacterized protein LOC136076319 isoform X1</fullName>
    </submittedName>
</protein>
<keyword evidence="2" id="KW-1185">Reference proteome</keyword>
<dbReference type="RefSeq" id="XP_065645862.1">
    <property type="nucleotide sequence ID" value="XM_065789790.1"/>
</dbReference>
<evidence type="ECO:0000256" key="1">
    <source>
        <dbReference type="SAM" id="MobiDB-lite"/>
    </source>
</evidence>
<organism evidence="2 3">
    <name type="scientific">Hydra vulgaris</name>
    <name type="common">Hydra</name>
    <name type="synonym">Hydra attenuata</name>
    <dbReference type="NCBI Taxonomy" id="6087"/>
    <lineage>
        <taxon>Eukaryota</taxon>
        <taxon>Metazoa</taxon>
        <taxon>Cnidaria</taxon>
        <taxon>Hydrozoa</taxon>
        <taxon>Hydroidolina</taxon>
        <taxon>Anthoathecata</taxon>
        <taxon>Aplanulata</taxon>
        <taxon>Hydridae</taxon>
        <taxon>Hydra</taxon>
    </lineage>
</organism>
<evidence type="ECO:0000313" key="2">
    <source>
        <dbReference type="Proteomes" id="UP001652625"/>
    </source>
</evidence>
<reference evidence="3" key="2">
    <citation type="submission" date="2025-08" db="UniProtKB">
        <authorList>
            <consortium name="RefSeq"/>
        </authorList>
    </citation>
    <scope>IDENTIFICATION</scope>
</reference>